<dbReference type="PANTHER" id="PTHR33186">
    <property type="entry name" value="OS10G0136150 PROTEIN-RELATED"/>
    <property type="match status" value="1"/>
</dbReference>
<sequence>MSLCVYSSQTARWSEPTYVARPPQYGVDVVPTALVGNALYFVIDVSRSILKYDLATRKASVIHQPAGSCGYFTALMTMEDGGLQVARVEGHRLFLSSMEAGPGGDVGWARIRVIELDKLLRVDALSIAFDFVGFAHGVGRWSLFCGDE</sequence>
<organism evidence="1">
    <name type="scientific">Arundo donax</name>
    <name type="common">Giant reed</name>
    <name type="synonym">Donax arundinaceus</name>
    <dbReference type="NCBI Taxonomy" id="35708"/>
    <lineage>
        <taxon>Eukaryota</taxon>
        <taxon>Viridiplantae</taxon>
        <taxon>Streptophyta</taxon>
        <taxon>Embryophyta</taxon>
        <taxon>Tracheophyta</taxon>
        <taxon>Spermatophyta</taxon>
        <taxon>Magnoliopsida</taxon>
        <taxon>Liliopsida</taxon>
        <taxon>Poales</taxon>
        <taxon>Poaceae</taxon>
        <taxon>PACMAD clade</taxon>
        <taxon>Arundinoideae</taxon>
        <taxon>Arundineae</taxon>
        <taxon>Arundo</taxon>
    </lineage>
</organism>
<reference evidence="1" key="2">
    <citation type="journal article" date="2015" name="Data Brief">
        <title>Shoot transcriptome of the giant reed, Arundo donax.</title>
        <authorList>
            <person name="Barrero R.A."/>
            <person name="Guerrero F.D."/>
            <person name="Moolhuijzen P."/>
            <person name="Goolsby J.A."/>
            <person name="Tidwell J."/>
            <person name="Bellgard S.E."/>
            <person name="Bellgard M.I."/>
        </authorList>
    </citation>
    <scope>NUCLEOTIDE SEQUENCE</scope>
    <source>
        <tissue evidence="1">Shoot tissue taken approximately 20 cm above the soil surface</tissue>
    </source>
</reference>
<proteinExistence type="predicted"/>
<dbReference type="EMBL" id="GBRH01159681">
    <property type="protein sequence ID" value="JAE38215.1"/>
    <property type="molecule type" value="Transcribed_RNA"/>
</dbReference>
<protein>
    <recommendedName>
        <fullName evidence="2">F-box associated domain-containing protein</fullName>
    </recommendedName>
</protein>
<evidence type="ECO:0008006" key="2">
    <source>
        <dbReference type="Google" id="ProtNLM"/>
    </source>
</evidence>
<reference evidence="1" key="1">
    <citation type="submission" date="2014-09" db="EMBL/GenBank/DDBJ databases">
        <authorList>
            <person name="Magalhaes I.L.F."/>
            <person name="Oliveira U."/>
            <person name="Santos F.R."/>
            <person name="Vidigal T.H.D.A."/>
            <person name="Brescovit A.D."/>
            <person name="Santos A.J."/>
        </authorList>
    </citation>
    <scope>NUCLEOTIDE SEQUENCE</scope>
    <source>
        <tissue evidence="1">Shoot tissue taken approximately 20 cm above the soil surface</tissue>
    </source>
</reference>
<evidence type="ECO:0000313" key="1">
    <source>
        <dbReference type="EMBL" id="JAE38215.1"/>
    </source>
</evidence>
<accession>A0A0A9HM51</accession>
<dbReference type="PANTHER" id="PTHR33186:SF15">
    <property type="entry name" value="OS06G0249850 PROTEIN"/>
    <property type="match status" value="1"/>
</dbReference>
<name>A0A0A9HM51_ARUDO</name>
<dbReference type="AlphaFoldDB" id="A0A0A9HM51"/>